<dbReference type="Proteomes" id="UP000886748">
    <property type="component" value="Unassembled WGS sequence"/>
</dbReference>
<dbReference type="EMBL" id="DVOD01000030">
    <property type="protein sequence ID" value="HIU92287.1"/>
    <property type="molecule type" value="Genomic_DNA"/>
</dbReference>
<dbReference type="AlphaFoldDB" id="A0A9D1N004"/>
<evidence type="ECO:0000256" key="2">
    <source>
        <dbReference type="ARBA" id="ARBA00022490"/>
    </source>
</evidence>
<evidence type="ECO:0000256" key="7">
    <source>
        <dbReference type="ARBA" id="ARBA00093797"/>
    </source>
</evidence>
<reference evidence="8" key="1">
    <citation type="submission" date="2020-10" db="EMBL/GenBank/DDBJ databases">
        <authorList>
            <person name="Gilroy R."/>
        </authorList>
    </citation>
    <scope>NUCLEOTIDE SEQUENCE</scope>
    <source>
        <strain evidence="8">CHK154-7741</strain>
    </source>
</reference>
<comment type="similarity">
    <text evidence="6">Belongs to the bacillales FliT family.</text>
</comment>
<evidence type="ECO:0000256" key="5">
    <source>
        <dbReference type="ARBA" id="ARBA00093765"/>
    </source>
</evidence>
<sequence>MSIDLDNLEMTYKKIYEVSVQIAQLIDRQIYTELVTFMSKKEQLFKEAGNLIEKVKAKNEDTSRLVEICTKIQKQEQENIVALSMVRDEIKKELGKTAKSSKLISAYSNAELKQGNILDYRQ</sequence>
<evidence type="ECO:0000313" key="9">
    <source>
        <dbReference type="Proteomes" id="UP000886748"/>
    </source>
</evidence>
<gene>
    <name evidence="8" type="ORF">IAD26_04030</name>
</gene>
<dbReference type="Pfam" id="PF05400">
    <property type="entry name" value="FliT"/>
    <property type="match status" value="1"/>
</dbReference>
<evidence type="ECO:0000256" key="4">
    <source>
        <dbReference type="ARBA" id="ARBA00023186"/>
    </source>
</evidence>
<proteinExistence type="inferred from homology"/>
<organism evidence="8 9">
    <name type="scientific">Candidatus Limenecus avicola</name>
    <dbReference type="NCBI Taxonomy" id="2840847"/>
    <lineage>
        <taxon>Bacteria</taxon>
        <taxon>Bacillati</taxon>
        <taxon>Bacillota</taxon>
        <taxon>Clostridia</taxon>
        <taxon>Eubacteriales</taxon>
        <taxon>Clostridiaceae</taxon>
        <taxon>Clostridiaceae incertae sedis</taxon>
        <taxon>Candidatus Limenecus</taxon>
    </lineage>
</organism>
<comment type="function">
    <text evidence="5">May act as an export chaperone for the filament capping protein FliD.</text>
</comment>
<evidence type="ECO:0000256" key="6">
    <source>
        <dbReference type="ARBA" id="ARBA00093785"/>
    </source>
</evidence>
<keyword evidence="3" id="KW-1005">Bacterial flagellum biogenesis</keyword>
<dbReference type="Gene3D" id="1.20.58.380">
    <property type="entry name" value="Flagellar protein flit"/>
    <property type="match status" value="1"/>
</dbReference>
<protein>
    <recommendedName>
        <fullName evidence="7">Flagellar protein FliT</fullName>
    </recommendedName>
</protein>
<accession>A0A9D1N004</accession>
<evidence type="ECO:0000256" key="1">
    <source>
        <dbReference type="ARBA" id="ARBA00004514"/>
    </source>
</evidence>
<evidence type="ECO:0000256" key="3">
    <source>
        <dbReference type="ARBA" id="ARBA00022795"/>
    </source>
</evidence>
<evidence type="ECO:0000313" key="8">
    <source>
        <dbReference type="EMBL" id="HIU92287.1"/>
    </source>
</evidence>
<dbReference type="InterPro" id="IPR008622">
    <property type="entry name" value="FliT"/>
</dbReference>
<comment type="subcellular location">
    <subcellularLocation>
        <location evidence="1">Cytoplasm</location>
        <location evidence="1">Cytosol</location>
    </subcellularLocation>
</comment>
<keyword evidence="2" id="KW-0963">Cytoplasm</keyword>
<name>A0A9D1N004_9CLOT</name>
<keyword evidence="4" id="KW-0143">Chaperone</keyword>
<comment type="caution">
    <text evidence="8">The sequence shown here is derived from an EMBL/GenBank/DDBJ whole genome shotgun (WGS) entry which is preliminary data.</text>
</comment>
<reference evidence="8" key="2">
    <citation type="journal article" date="2021" name="PeerJ">
        <title>Extensive microbial diversity within the chicken gut microbiome revealed by metagenomics and culture.</title>
        <authorList>
            <person name="Gilroy R."/>
            <person name="Ravi A."/>
            <person name="Getino M."/>
            <person name="Pursley I."/>
            <person name="Horton D.L."/>
            <person name="Alikhan N.F."/>
            <person name="Baker D."/>
            <person name="Gharbi K."/>
            <person name="Hall N."/>
            <person name="Watson M."/>
            <person name="Adriaenssens E.M."/>
            <person name="Foster-Nyarko E."/>
            <person name="Jarju S."/>
            <person name="Secka A."/>
            <person name="Antonio M."/>
            <person name="Oren A."/>
            <person name="Chaudhuri R.R."/>
            <person name="La Ragione R."/>
            <person name="Hildebrand F."/>
            <person name="Pallen M.J."/>
        </authorList>
    </citation>
    <scope>NUCLEOTIDE SEQUENCE</scope>
    <source>
        <strain evidence="8">CHK154-7741</strain>
    </source>
</reference>